<name>W2TVV0_NECAM</name>
<protein>
    <submittedName>
        <fullName evidence="1">Uncharacterized protein</fullName>
    </submittedName>
</protein>
<gene>
    <name evidence="1" type="ORF">NECAME_01348</name>
</gene>
<evidence type="ECO:0000313" key="1">
    <source>
        <dbReference type="EMBL" id="ETN86220.1"/>
    </source>
</evidence>
<dbReference type="KEGG" id="nai:NECAME_01348"/>
<dbReference type="Proteomes" id="UP000053676">
    <property type="component" value="Unassembled WGS sequence"/>
</dbReference>
<dbReference type="OrthoDB" id="5868518at2759"/>
<dbReference type="AlphaFoldDB" id="W2TVV0"/>
<sequence length="231" mass="26266">MSVASAASVYSWSEPEECMTIGTADELCEYCDENLRTAIDQESQDVTLVKSGQETDKNEQEPSSAISTAMTGSISWYSMPPSETIVEVPKMEGEQLVDINEKLHCRFEVVNSVDIQRQKFASIFPKIEVDQIADVREKLYDRFETVKSVDIKKQKFASVVPKIEAVQIADVREKLYDRFETVKSVDIKKQKFASVVPKIEVDQIADVREKLYDRFETVKSVDIKKQKSACE</sequence>
<organism evidence="1 2">
    <name type="scientific">Necator americanus</name>
    <name type="common">Human hookworm</name>
    <dbReference type="NCBI Taxonomy" id="51031"/>
    <lineage>
        <taxon>Eukaryota</taxon>
        <taxon>Metazoa</taxon>
        <taxon>Ecdysozoa</taxon>
        <taxon>Nematoda</taxon>
        <taxon>Chromadorea</taxon>
        <taxon>Rhabditida</taxon>
        <taxon>Rhabditina</taxon>
        <taxon>Rhabditomorpha</taxon>
        <taxon>Strongyloidea</taxon>
        <taxon>Ancylostomatidae</taxon>
        <taxon>Bunostominae</taxon>
        <taxon>Necator</taxon>
    </lineage>
</organism>
<keyword evidence="2" id="KW-1185">Reference proteome</keyword>
<reference evidence="2" key="1">
    <citation type="journal article" date="2014" name="Nat. Genet.">
        <title>Genome of the human hookworm Necator americanus.</title>
        <authorList>
            <person name="Tang Y.T."/>
            <person name="Gao X."/>
            <person name="Rosa B.A."/>
            <person name="Abubucker S."/>
            <person name="Hallsworth-Pepin K."/>
            <person name="Martin J."/>
            <person name="Tyagi R."/>
            <person name="Heizer E."/>
            <person name="Zhang X."/>
            <person name="Bhonagiri-Palsikar V."/>
            <person name="Minx P."/>
            <person name="Warren W.C."/>
            <person name="Wang Q."/>
            <person name="Zhan B."/>
            <person name="Hotez P.J."/>
            <person name="Sternberg P.W."/>
            <person name="Dougall A."/>
            <person name="Gaze S.T."/>
            <person name="Mulvenna J."/>
            <person name="Sotillo J."/>
            <person name="Ranganathan S."/>
            <person name="Rabelo E.M."/>
            <person name="Wilson R.K."/>
            <person name="Felgner P.L."/>
            <person name="Bethony J."/>
            <person name="Hawdon J.M."/>
            <person name="Gasser R.B."/>
            <person name="Loukas A."/>
            <person name="Mitreva M."/>
        </authorList>
    </citation>
    <scope>NUCLEOTIDE SEQUENCE [LARGE SCALE GENOMIC DNA]</scope>
</reference>
<evidence type="ECO:0000313" key="2">
    <source>
        <dbReference type="Proteomes" id="UP000053676"/>
    </source>
</evidence>
<dbReference type="EMBL" id="KI657591">
    <property type="protein sequence ID" value="ETN86220.1"/>
    <property type="molecule type" value="Genomic_DNA"/>
</dbReference>
<feature type="non-terminal residue" evidence="1">
    <location>
        <position position="231"/>
    </location>
</feature>
<accession>W2TVV0</accession>
<proteinExistence type="predicted"/>